<name>A0A5C7S5H0_THASP</name>
<gene>
    <name evidence="1" type="ORF">E6Q80_23215</name>
</gene>
<proteinExistence type="predicted"/>
<protein>
    <submittedName>
        <fullName evidence="1">Uncharacterized protein</fullName>
    </submittedName>
</protein>
<evidence type="ECO:0000313" key="2">
    <source>
        <dbReference type="Proteomes" id="UP000321192"/>
    </source>
</evidence>
<sequence>METLDELSDVLESLLRTTEFASRLTRPGFDAIQSVYSTDPASVHSCSMHFPNTCAIRMSEALDKTVSGIRQKFDASGLNLCPHGFMRGAEDLAAVLRRADVFGVHDAGFSKPDGPPAGIKGKKGIVAYINIPDFVGQGHIDLWDGASTVGKAYWNADPIWFWSLN</sequence>
<reference evidence="1 2" key="1">
    <citation type="submission" date="2018-09" db="EMBL/GenBank/DDBJ databases">
        <title>Metagenome Assembled Genomes from an Advanced Water Purification Facility.</title>
        <authorList>
            <person name="Stamps B.W."/>
            <person name="Spear J.R."/>
        </authorList>
    </citation>
    <scope>NUCLEOTIDE SEQUENCE [LARGE SCALE GENOMIC DNA]</scope>
    <source>
        <strain evidence="1">Bin_27_1</strain>
    </source>
</reference>
<dbReference type="Gene3D" id="3.90.1720.80">
    <property type="match status" value="1"/>
</dbReference>
<accession>A0A5C7S5H0</accession>
<organism evidence="1 2">
    <name type="scientific">Thauera aminoaromatica</name>
    <dbReference type="NCBI Taxonomy" id="164330"/>
    <lineage>
        <taxon>Bacteria</taxon>
        <taxon>Pseudomonadati</taxon>
        <taxon>Pseudomonadota</taxon>
        <taxon>Betaproteobacteria</taxon>
        <taxon>Rhodocyclales</taxon>
        <taxon>Zoogloeaceae</taxon>
        <taxon>Thauera</taxon>
    </lineage>
</organism>
<dbReference type="Proteomes" id="UP000321192">
    <property type="component" value="Unassembled WGS sequence"/>
</dbReference>
<comment type="caution">
    <text evidence="1">The sequence shown here is derived from an EMBL/GenBank/DDBJ whole genome shotgun (WGS) entry which is preliminary data.</text>
</comment>
<dbReference type="AlphaFoldDB" id="A0A5C7S5H0"/>
<dbReference type="InterPro" id="IPR025562">
    <property type="entry name" value="Tae4"/>
</dbReference>
<dbReference type="Pfam" id="PF14113">
    <property type="entry name" value="Tae4"/>
    <property type="match status" value="1"/>
</dbReference>
<dbReference type="EMBL" id="SSFD01000398">
    <property type="protein sequence ID" value="TXH78205.1"/>
    <property type="molecule type" value="Genomic_DNA"/>
</dbReference>
<evidence type="ECO:0000313" key="1">
    <source>
        <dbReference type="EMBL" id="TXH78205.1"/>
    </source>
</evidence>
<dbReference type="Gene3D" id="4.10.280.80">
    <property type="match status" value="1"/>
</dbReference>